<dbReference type="AlphaFoldDB" id="A0AA40DZN7"/>
<dbReference type="SUPFAM" id="SSF57850">
    <property type="entry name" value="RING/U-box"/>
    <property type="match status" value="1"/>
</dbReference>
<accession>A0AA40DZN7</accession>
<dbReference type="InterPro" id="IPR049627">
    <property type="entry name" value="SLX8"/>
</dbReference>
<dbReference type="InterPro" id="IPR017907">
    <property type="entry name" value="Znf_RING_CS"/>
</dbReference>
<dbReference type="GO" id="GO:0032183">
    <property type="term" value="F:SUMO binding"/>
    <property type="evidence" value="ECO:0007669"/>
    <property type="project" value="TreeGrafter"/>
</dbReference>
<dbReference type="RefSeq" id="XP_060298433.1">
    <property type="nucleotide sequence ID" value="XM_060437580.1"/>
</dbReference>
<dbReference type="PROSITE" id="PS00518">
    <property type="entry name" value="ZF_RING_1"/>
    <property type="match status" value="1"/>
</dbReference>
<dbReference type="PANTHER" id="PTHR47094">
    <property type="entry name" value="ELFLESS, ISOFORM B"/>
    <property type="match status" value="1"/>
</dbReference>
<dbReference type="PROSITE" id="PS50089">
    <property type="entry name" value="ZF_RING_2"/>
    <property type="match status" value="1"/>
</dbReference>
<keyword evidence="1" id="KW-0479">Metal-binding</keyword>
<evidence type="ECO:0000313" key="6">
    <source>
        <dbReference type="EMBL" id="KAK0722509.1"/>
    </source>
</evidence>
<protein>
    <recommendedName>
        <fullName evidence="5">RING-type domain-containing protein</fullName>
    </recommendedName>
</protein>
<dbReference type="GO" id="GO:0061630">
    <property type="term" value="F:ubiquitin protein ligase activity"/>
    <property type="evidence" value="ECO:0007669"/>
    <property type="project" value="InterPro"/>
</dbReference>
<dbReference type="EMBL" id="JAUIRO010000003">
    <property type="protein sequence ID" value="KAK0722509.1"/>
    <property type="molecule type" value="Genomic_DNA"/>
</dbReference>
<feature type="domain" description="RING-type" evidence="5">
    <location>
        <begin position="12"/>
        <end position="38"/>
    </location>
</feature>
<organism evidence="6 7">
    <name type="scientific">Lasiosphaeria miniovina</name>
    <dbReference type="NCBI Taxonomy" id="1954250"/>
    <lineage>
        <taxon>Eukaryota</taxon>
        <taxon>Fungi</taxon>
        <taxon>Dikarya</taxon>
        <taxon>Ascomycota</taxon>
        <taxon>Pezizomycotina</taxon>
        <taxon>Sordariomycetes</taxon>
        <taxon>Sordariomycetidae</taxon>
        <taxon>Sordariales</taxon>
        <taxon>Lasiosphaeriaceae</taxon>
        <taxon>Lasiosphaeria</taxon>
    </lineage>
</organism>
<evidence type="ECO:0000256" key="2">
    <source>
        <dbReference type="ARBA" id="ARBA00022771"/>
    </source>
</evidence>
<dbReference type="InterPro" id="IPR001841">
    <property type="entry name" value="Znf_RING"/>
</dbReference>
<gene>
    <name evidence="6" type="ORF">B0T26DRAFT_643878</name>
</gene>
<name>A0AA40DZN7_9PEZI</name>
<dbReference type="Gene3D" id="3.30.40.10">
    <property type="entry name" value="Zinc/RING finger domain, C3HC4 (zinc finger)"/>
    <property type="match status" value="1"/>
</dbReference>
<keyword evidence="2 4" id="KW-0863">Zinc-finger</keyword>
<dbReference type="GO" id="GO:0006511">
    <property type="term" value="P:ubiquitin-dependent protein catabolic process"/>
    <property type="evidence" value="ECO:0007669"/>
    <property type="project" value="TreeGrafter"/>
</dbReference>
<keyword evidence="3" id="KW-0862">Zinc</keyword>
<evidence type="ECO:0000256" key="4">
    <source>
        <dbReference type="PROSITE-ProRule" id="PRU00175"/>
    </source>
</evidence>
<evidence type="ECO:0000313" key="7">
    <source>
        <dbReference type="Proteomes" id="UP001172101"/>
    </source>
</evidence>
<evidence type="ECO:0000256" key="1">
    <source>
        <dbReference type="ARBA" id="ARBA00022723"/>
    </source>
</evidence>
<dbReference type="InterPro" id="IPR013083">
    <property type="entry name" value="Znf_RING/FYVE/PHD"/>
</dbReference>
<comment type="caution">
    <text evidence="6">The sequence shown here is derived from an EMBL/GenBank/DDBJ whole genome shotgun (WGS) entry which is preliminary data.</text>
</comment>
<dbReference type="GeneID" id="85320850"/>
<proteinExistence type="predicted"/>
<dbReference type="PANTHER" id="PTHR47094:SF1">
    <property type="entry name" value="RING-TYPE E3 UBIQUITIN TRANSFERASE"/>
    <property type="match status" value="1"/>
</dbReference>
<evidence type="ECO:0000256" key="3">
    <source>
        <dbReference type="ARBA" id="ARBA00022833"/>
    </source>
</evidence>
<evidence type="ECO:0000259" key="5">
    <source>
        <dbReference type="PROSITE" id="PS50089"/>
    </source>
</evidence>
<dbReference type="Proteomes" id="UP001172101">
    <property type="component" value="Unassembled WGS sequence"/>
</dbReference>
<dbReference type="GO" id="GO:0140082">
    <property type="term" value="F:SUMO-ubiquitin ligase activity"/>
    <property type="evidence" value="ECO:0007669"/>
    <property type="project" value="TreeGrafter"/>
</dbReference>
<keyword evidence="7" id="KW-1185">Reference proteome</keyword>
<sequence>MDEVKDLTVTHCGHLFCSECLHSSLNIDVSKKICPICRQKIDSRPPNDGKFTQRAKGYYALELKLITRKSLGKRNARI</sequence>
<reference evidence="6" key="1">
    <citation type="submission" date="2023-06" db="EMBL/GenBank/DDBJ databases">
        <title>Genome-scale phylogeny and comparative genomics of the fungal order Sordariales.</title>
        <authorList>
            <consortium name="Lawrence Berkeley National Laboratory"/>
            <person name="Hensen N."/>
            <person name="Bonometti L."/>
            <person name="Westerberg I."/>
            <person name="Brannstrom I.O."/>
            <person name="Guillou S."/>
            <person name="Cros-Aarteil S."/>
            <person name="Calhoun S."/>
            <person name="Haridas S."/>
            <person name="Kuo A."/>
            <person name="Mondo S."/>
            <person name="Pangilinan J."/>
            <person name="Riley R."/>
            <person name="LaButti K."/>
            <person name="Andreopoulos B."/>
            <person name="Lipzen A."/>
            <person name="Chen C."/>
            <person name="Yanf M."/>
            <person name="Daum C."/>
            <person name="Ng V."/>
            <person name="Clum A."/>
            <person name="Steindorff A."/>
            <person name="Ohm R."/>
            <person name="Martin F."/>
            <person name="Silar P."/>
            <person name="Natvig D."/>
            <person name="Lalanne C."/>
            <person name="Gautier V."/>
            <person name="Ament-velasquez S.L."/>
            <person name="Kruys A."/>
            <person name="Hutchinson M.I."/>
            <person name="Powell A.J."/>
            <person name="Barry K."/>
            <person name="Miller A.N."/>
            <person name="Grigoriev I.V."/>
            <person name="Debuchy R."/>
            <person name="Gladieux P."/>
            <person name="Thoren M.H."/>
            <person name="Johannesson H."/>
        </authorList>
    </citation>
    <scope>NUCLEOTIDE SEQUENCE</scope>
    <source>
        <strain evidence="6">SMH2392-1A</strain>
    </source>
</reference>
<dbReference type="GO" id="GO:0008270">
    <property type="term" value="F:zinc ion binding"/>
    <property type="evidence" value="ECO:0007669"/>
    <property type="project" value="UniProtKB-KW"/>
</dbReference>
<dbReference type="GO" id="GO:0033768">
    <property type="term" value="C:SUMO-targeted ubiquitin ligase complex"/>
    <property type="evidence" value="ECO:0007669"/>
    <property type="project" value="TreeGrafter"/>
</dbReference>
<dbReference type="Pfam" id="PF13920">
    <property type="entry name" value="zf-C3HC4_3"/>
    <property type="match status" value="1"/>
</dbReference>